<dbReference type="RefSeq" id="WP_274691799.1">
    <property type="nucleotide sequence ID" value="NZ_JAPMOU010000067.1"/>
</dbReference>
<organism evidence="1 2">
    <name type="scientific">Spartinivicinus poritis</name>
    <dbReference type="NCBI Taxonomy" id="2994640"/>
    <lineage>
        <taxon>Bacteria</taxon>
        <taxon>Pseudomonadati</taxon>
        <taxon>Pseudomonadota</taxon>
        <taxon>Gammaproteobacteria</taxon>
        <taxon>Oceanospirillales</taxon>
        <taxon>Zooshikellaceae</taxon>
        <taxon>Spartinivicinus</taxon>
    </lineage>
</organism>
<dbReference type="InterPro" id="IPR006728">
    <property type="entry name" value="YezG-like"/>
</dbReference>
<dbReference type="InterPro" id="IPR036170">
    <property type="entry name" value="YezG-like_sf"/>
</dbReference>
<sequence length="105" mass="12628">MSNEEFEPAARLLEENAPNDWCKLCAHYRYHDGLMDIKVFFKKSLQEDWSIFDTGGFDLMDFFDEYRSKTHHLAENPWSGIRVTVDKTRKIEVDFEYHKQDIFSR</sequence>
<dbReference type="Pfam" id="PF04634">
    <property type="entry name" value="YezG-like"/>
    <property type="match status" value="1"/>
</dbReference>
<proteinExistence type="predicted"/>
<dbReference type="SUPFAM" id="SSF160424">
    <property type="entry name" value="BH3703-like"/>
    <property type="match status" value="1"/>
</dbReference>
<dbReference type="Gene3D" id="3.30.500.20">
    <property type="entry name" value="BH3703-like domains"/>
    <property type="match status" value="1"/>
</dbReference>
<dbReference type="Proteomes" id="UP001528823">
    <property type="component" value="Unassembled WGS sequence"/>
</dbReference>
<dbReference type="EMBL" id="JAPMOU010000067">
    <property type="protein sequence ID" value="MDE1465493.1"/>
    <property type="molecule type" value="Genomic_DNA"/>
</dbReference>
<keyword evidence="2" id="KW-1185">Reference proteome</keyword>
<accession>A0ABT5UJA0</accession>
<name>A0ABT5UJA0_9GAMM</name>
<comment type="caution">
    <text evidence="1">The sequence shown here is derived from an EMBL/GenBank/DDBJ whole genome shotgun (WGS) entry which is preliminary data.</text>
</comment>
<reference evidence="1 2" key="1">
    <citation type="submission" date="2022-11" db="EMBL/GenBank/DDBJ databases">
        <title>Spartinivicinus poritis sp. nov., isolated from scleractinian coral Porites lutea.</title>
        <authorList>
            <person name="Zhang G."/>
            <person name="Cai L."/>
            <person name="Wei Q."/>
        </authorList>
    </citation>
    <scope>NUCLEOTIDE SEQUENCE [LARGE SCALE GENOMIC DNA]</scope>
    <source>
        <strain evidence="1 2">A2-2</strain>
    </source>
</reference>
<gene>
    <name evidence="1" type="ORF">ORQ98_26385</name>
</gene>
<evidence type="ECO:0000313" key="1">
    <source>
        <dbReference type="EMBL" id="MDE1465493.1"/>
    </source>
</evidence>
<evidence type="ECO:0000313" key="2">
    <source>
        <dbReference type="Proteomes" id="UP001528823"/>
    </source>
</evidence>
<protein>
    <submittedName>
        <fullName evidence="1">Uncharacterized protein</fullName>
    </submittedName>
</protein>